<keyword evidence="3" id="KW-1185">Reference proteome</keyword>
<organism evidence="2 3">
    <name type="scientific">Crucibulum laeve</name>
    <dbReference type="NCBI Taxonomy" id="68775"/>
    <lineage>
        <taxon>Eukaryota</taxon>
        <taxon>Fungi</taxon>
        <taxon>Dikarya</taxon>
        <taxon>Basidiomycota</taxon>
        <taxon>Agaricomycotina</taxon>
        <taxon>Agaricomycetes</taxon>
        <taxon>Agaricomycetidae</taxon>
        <taxon>Agaricales</taxon>
        <taxon>Agaricineae</taxon>
        <taxon>Nidulariaceae</taxon>
        <taxon>Crucibulum</taxon>
    </lineage>
</organism>
<gene>
    <name evidence="2" type="ORF">BDQ12DRAFT_726996</name>
</gene>
<evidence type="ECO:0000313" key="2">
    <source>
        <dbReference type="EMBL" id="TFK34344.1"/>
    </source>
</evidence>
<proteinExistence type="predicted"/>
<dbReference type="EMBL" id="ML213633">
    <property type="protein sequence ID" value="TFK34344.1"/>
    <property type="molecule type" value="Genomic_DNA"/>
</dbReference>
<feature type="compositionally biased region" description="Low complexity" evidence="1">
    <location>
        <begin position="56"/>
        <end position="71"/>
    </location>
</feature>
<feature type="region of interest" description="Disordered" evidence="1">
    <location>
        <begin position="30"/>
        <end position="71"/>
    </location>
</feature>
<dbReference type="AlphaFoldDB" id="A0A5C3LME9"/>
<name>A0A5C3LME9_9AGAR</name>
<evidence type="ECO:0000313" key="3">
    <source>
        <dbReference type="Proteomes" id="UP000308652"/>
    </source>
</evidence>
<evidence type="ECO:0000256" key="1">
    <source>
        <dbReference type="SAM" id="MobiDB-lite"/>
    </source>
</evidence>
<dbReference type="Proteomes" id="UP000308652">
    <property type="component" value="Unassembled WGS sequence"/>
</dbReference>
<reference evidence="2 3" key="1">
    <citation type="journal article" date="2019" name="Nat. Ecol. Evol.">
        <title>Megaphylogeny resolves global patterns of mushroom evolution.</title>
        <authorList>
            <person name="Varga T."/>
            <person name="Krizsan K."/>
            <person name="Foldi C."/>
            <person name="Dima B."/>
            <person name="Sanchez-Garcia M."/>
            <person name="Sanchez-Ramirez S."/>
            <person name="Szollosi G.J."/>
            <person name="Szarkandi J.G."/>
            <person name="Papp V."/>
            <person name="Albert L."/>
            <person name="Andreopoulos W."/>
            <person name="Angelini C."/>
            <person name="Antonin V."/>
            <person name="Barry K.W."/>
            <person name="Bougher N.L."/>
            <person name="Buchanan P."/>
            <person name="Buyck B."/>
            <person name="Bense V."/>
            <person name="Catcheside P."/>
            <person name="Chovatia M."/>
            <person name="Cooper J."/>
            <person name="Damon W."/>
            <person name="Desjardin D."/>
            <person name="Finy P."/>
            <person name="Geml J."/>
            <person name="Haridas S."/>
            <person name="Hughes K."/>
            <person name="Justo A."/>
            <person name="Karasinski D."/>
            <person name="Kautmanova I."/>
            <person name="Kiss B."/>
            <person name="Kocsube S."/>
            <person name="Kotiranta H."/>
            <person name="LaButti K.M."/>
            <person name="Lechner B.E."/>
            <person name="Liimatainen K."/>
            <person name="Lipzen A."/>
            <person name="Lukacs Z."/>
            <person name="Mihaltcheva S."/>
            <person name="Morgado L.N."/>
            <person name="Niskanen T."/>
            <person name="Noordeloos M.E."/>
            <person name="Ohm R.A."/>
            <person name="Ortiz-Santana B."/>
            <person name="Ovrebo C."/>
            <person name="Racz N."/>
            <person name="Riley R."/>
            <person name="Savchenko A."/>
            <person name="Shiryaev A."/>
            <person name="Soop K."/>
            <person name="Spirin V."/>
            <person name="Szebenyi C."/>
            <person name="Tomsovsky M."/>
            <person name="Tulloss R.E."/>
            <person name="Uehling J."/>
            <person name="Grigoriev I.V."/>
            <person name="Vagvolgyi C."/>
            <person name="Papp T."/>
            <person name="Martin F.M."/>
            <person name="Miettinen O."/>
            <person name="Hibbett D.S."/>
            <person name="Nagy L.G."/>
        </authorList>
    </citation>
    <scope>NUCLEOTIDE SEQUENCE [LARGE SCALE GENOMIC DNA]</scope>
    <source>
        <strain evidence="2 3">CBS 166.37</strain>
    </source>
</reference>
<accession>A0A5C3LME9</accession>
<sequence length="147" mass="16358">MISRASSIPKKRVASGGILNITKPLESPTPFTWGAPIPPPSINHTGFDLQRHSSISEEGSGSSDIRKTSPFSEFPSSPMSFSNFNLTFSASPPPSSRIRCSETLIYLTGWNQFCPNLREVQIIAGRSYRRRWQGNRWNEKIGMEIGT</sequence>
<protein>
    <submittedName>
        <fullName evidence="2">Uncharacterized protein</fullName>
    </submittedName>
</protein>